<dbReference type="GO" id="GO:0000460">
    <property type="term" value="P:maturation of 5.8S rRNA"/>
    <property type="evidence" value="ECO:0007669"/>
    <property type="project" value="TreeGrafter"/>
</dbReference>
<proteinExistence type="predicted"/>
<dbReference type="EMBL" id="FN554971">
    <property type="protein sequence ID" value="CBH13644.1"/>
    <property type="molecule type" value="Genomic_DNA"/>
</dbReference>
<feature type="region of interest" description="Disordered" evidence="1">
    <location>
        <begin position="1"/>
        <end position="88"/>
    </location>
</feature>
<reference evidence="3" key="1">
    <citation type="journal article" date="2010" name="PLoS Negl. Trop. Dis.">
        <title>The genome sequence of Trypanosoma brucei gambiense, causative agent of chronic human african trypanosomiasis.</title>
        <authorList>
            <person name="Jackson A.P."/>
            <person name="Sanders M."/>
            <person name="Berry A."/>
            <person name="McQuillan J."/>
            <person name="Aslett M.A."/>
            <person name="Quail M.A."/>
            <person name="Chukualim B."/>
            <person name="Capewell P."/>
            <person name="MacLeod A."/>
            <person name="Melville S.E."/>
            <person name="Gibson W."/>
            <person name="Barry J.D."/>
            <person name="Berriman M."/>
            <person name="Hertz-Fowler C."/>
        </authorList>
    </citation>
    <scope>NUCLEOTIDE SEQUENCE [LARGE SCALE GENOMIC DNA]</scope>
    <source>
        <strain evidence="3">MHOM/CI/86/DAL972</strain>
    </source>
</reference>
<evidence type="ECO:0000313" key="3">
    <source>
        <dbReference type="Proteomes" id="UP000002316"/>
    </source>
</evidence>
<dbReference type="Proteomes" id="UP000002316">
    <property type="component" value="Chromosome 8"/>
</dbReference>
<protein>
    <recommendedName>
        <fullName evidence="4">Las1-like</fullName>
    </recommendedName>
</protein>
<dbReference type="GO" id="GO:0090730">
    <property type="term" value="C:Las1 complex"/>
    <property type="evidence" value="ECO:0007669"/>
    <property type="project" value="InterPro"/>
</dbReference>
<dbReference type="PANTHER" id="PTHR15002">
    <property type="entry name" value="RIBOSOMAL BIOGENESIS PROTEIN LAS1L"/>
    <property type="match status" value="1"/>
</dbReference>
<dbReference type="RefSeq" id="XP_011775920.1">
    <property type="nucleotide sequence ID" value="XM_011777618.1"/>
</dbReference>
<feature type="compositionally biased region" description="Low complexity" evidence="1">
    <location>
        <begin position="52"/>
        <end position="63"/>
    </location>
</feature>
<dbReference type="GeneID" id="23863803"/>
<dbReference type="AlphaFoldDB" id="C9ZW55"/>
<name>C9ZW55_TRYB9</name>
<dbReference type="InterPro" id="IPR007174">
    <property type="entry name" value="Las1"/>
</dbReference>
<dbReference type="GO" id="GO:0004519">
    <property type="term" value="F:endonuclease activity"/>
    <property type="evidence" value="ECO:0007669"/>
    <property type="project" value="InterPro"/>
</dbReference>
<dbReference type="PANTHER" id="PTHR15002:SF0">
    <property type="entry name" value="RIBOSOMAL BIOGENESIS PROTEIN LAS1L"/>
    <property type="match status" value="1"/>
</dbReference>
<dbReference type="GO" id="GO:0030687">
    <property type="term" value="C:preribosome, large subunit precursor"/>
    <property type="evidence" value="ECO:0007669"/>
    <property type="project" value="TreeGrafter"/>
</dbReference>
<evidence type="ECO:0008006" key="4">
    <source>
        <dbReference type="Google" id="ProtNLM"/>
    </source>
</evidence>
<organism evidence="2 3">
    <name type="scientific">Trypanosoma brucei gambiense (strain MHOM/CI/86/DAL972)</name>
    <dbReference type="NCBI Taxonomy" id="679716"/>
    <lineage>
        <taxon>Eukaryota</taxon>
        <taxon>Discoba</taxon>
        <taxon>Euglenozoa</taxon>
        <taxon>Kinetoplastea</taxon>
        <taxon>Metakinetoplastina</taxon>
        <taxon>Trypanosomatida</taxon>
        <taxon>Trypanosomatidae</taxon>
        <taxon>Trypanosoma</taxon>
    </lineage>
</organism>
<dbReference type="KEGG" id="tbg:TbgDal_VIII5820"/>
<gene>
    <name evidence="2" type="ORF">TbgDal_VIII5820</name>
</gene>
<accession>C9ZW55</accession>
<dbReference type="VEuPathDB" id="TriTrypDB:Tbg972.8.5820"/>
<dbReference type="GO" id="GO:0000470">
    <property type="term" value="P:maturation of LSU-rRNA"/>
    <property type="evidence" value="ECO:0007669"/>
    <property type="project" value="TreeGrafter"/>
</dbReference>
<evidence type="ECO:0000256" key="1">
    <source>
        <dbReference type="SAM" id="MobiDB-lite"/>
    </source>
</evidence>
<dbReference type="Pfam" id="PF04031">
    <property type="entry name" value="Las1"/>
    <property type="match status" value="1"/>
</dbReference>
<evidence type="ECO:0000313" key="2">
    <source>
        <dbReference type="EMBL" id="CBH13644.1"/>
    </source>
</evidence>
<sequence length="378" mass="41884">MEHERGSGLTLAPMKKKRGQHQQHAIPGSQKRVTGTRIKRGLDELYNLDAVPQQQSQESQPSPGRVSKCNDRGKGKSSKASSTAGNPLMRSAVQGISSNGEKAAVSVAQRKEDDGPIVATAIIKMADTSEYCGSSPPTVFGYNWEEWKSVKQHLFNPTETAGSAAARRKALDHIELVWKARAREGRPLPSYVESTAMLLEAVSLDESNKMSSIAITALYGAVISRAVHVMTGEFARGADDTYRKRAQAIGFPEEAVEVRQRVSHGALPLLTELRWVCGLVLQFLFHNYWLEQERHLHCMEQEEKEAEVEVEKVNKNTRDAHKVVSNHATVEEMRWLLDALSDDCEEDEDTPGGDSCEECTNDGFHDADTIRVGDWTLS</sequence>
<dbReference type="OrthoDB" id="10263222at2759"/>